<organism evidence="1">
    <name type="scientific">marine sediment metagenome</name>
    <dbReference type="NCBI Taxonomy" id="412755"/>
    <lineage>
        <taxon>unclassified sequences</taxon>
        <taxon>metagenomes</taxon>
        <taxon>ecological metagenomes</taxon>
    </lineage>
</organism>
<protein>
    <submittedName>
        <fullName evidence="1">Uncharacterized protein</fullName>
    </submittedName>
</protein>
<dbReference type="AlphaFoldDB" id="A0A0F9SX24"/>
<dbReference type="EMBL" id="LAZR01000481">
    <property type="protein sequence ID" value="KKN67192.1"/>
    <property type="molecule type" value="Genomic_DNA"/>
</dbReference>
<proteinExistence type="predicted"/>
<name>A0A0F9SX24_9ZZZZ</name>
<comment type="caution">
    <text evidence="1">The sequence shown here is derived from an EMBL/GenBank/DDBJ whole genome shotgun (WGS) entry which is preliminary data.</text>
</comment>
<accession>A0A0F9SX24</accession>
<gene>
    <name evidence="1" type="ORF">LCGC14_0463650</name>
</gene>
<reference evidence="1" key="1">
    <citation type="journal article" date="2015" name="Nature">
        <title>Complex archaea that bridge the gap between prokaryotes and eukaryotes.</title>
        <authorList>
            <person name="Spang A."/>
            <person name="Saw J.H."/>
            <person name="Jorgensen S.L."/>
            <person name="Zaremba-Niedzwiedzka K."/>
            <person name="Martijn J."/>
            <person name="Lind A.E."/>
            <person name="van Eijk R."/>
            <person name="Schleper C."/>
            <person name="Guy L."/>
            <person name="Ettema T.J."/>
        </authorList>
    </citation>
    <scope>NUCLEOTIDE SEQUENCE</scope>
</reference>
<evidence type="ECO:0000313" key="1">
    <source>
        <dbReference type="EMBL" id="KKN67192.1"/>
    </source>
</evidence>
<sequence length="438" mass="46760">MADNLAIKDGNGITRTIKAKDKGGVHTPEHGFSFADSMAIDAFARLRVSNPQTLFDSKQIFDDADIANNVENFPLFFDNQQTSGAGTATAFDVDRASTTLSVSNTTVGVRVRQTRERFNYQPGKSQLCVFTAIFGANAAGITRRKGLFDESNGLFFQQSGTILSVVRRSFATGAAVDVAVTQANWNTDKLDGTGGAGNPSGINLDLSKSQIFFIDFEWLSVGRVRYGLVVDGIPHICHELNNANSLDVAYMSTPNLPVRAEISNDGSGAASTFEDICSTVISEGGQHDTGAIHYLSTDGTHVDANVANTIYAVVGIRLRPTHLAADIEIINTTMISETNDDFEWILMFNPTVAGAFAYANFVNSALQVARGVTANTVTNGTPMSGGFSINAAPATAEIINELRLGSLIDGTPDEIVLCVRPLGSNEDIQGSITIRQLT</sequence>